<dbReference type="Gene3D" id="3.40.50.80">
    <property type="entry name" value="Nucleotide-binding domain of ferredoxin-NADP reductase (FNR) module"/>
    <property type="match status" value="1"/>
</dbReference>
<dbReference type="GO" id="GO:0050660">
    <property type="term" value="F:flavin adenine dinucleotide binding"/>
    <property type="evidence" value="ECO:0007669"/>
    <property type="project" value="InterPro"/>
</dbReference>
<keyword evidence="1" id="KW-0479">Metal-binding</keyword>
<sequence length="249" mass="26334">MTLRLQPLDASGMTIEPGQFLMVYLLGIGEVPISVSGIDDDGTLSITVRAVGAVSRAICASTPGSVLGLRGPCGTAWPIVEARGRHVLVVAGGIGLAPLRPLIRAVLDAGGAHTGLTVLYGARTPADLLYRDELTRWAEAARVAVTVDRADSSWRGQVGVVPKLIATADVDPAATRVYMCGPEIMMRLSAEALIARGLSSDAIYVSMERHMECGVGWCGHCQLGPTLVCRDGPVYPYSRLAPLMEVREL</sequence>
<dbReference type="KEGG" id="ace:Acel_1017"/>
<dbReference type="InterPro" id="IPR017927">
    <property type="entry name" value="FAD-bd_FR_type"/>
</dbReference>
<organism evidence="3 4">
    <name type="scientific">Acidothermus cellulolyticus (strain ATCC 43068 / DSM 8971 / 11B)</name>
    <dbReference type="NCBI Taxonomy" id="351607"/>
    <lineage>
        <taxon>Bacteria</taxon>
        <taxon>Bacillati</taxon>
        <taxon>Actinomycetota</taxon>
        <taxon>Actinomycetes</taxon>
        <taxon>Acidothermales</taxon>
        <taxon>Acidothermaceae</taxon>
        <taxon>Acidothermus</taxon>
    </lineage>
</organism>
<dbReference type="InterPro" id="IPR001709">
    <property type="entry name" value="Flavoprot_Pyr_Nucl_cyt_Rdtase"/>
</dbReference>
<reference evidence="3 4" key="1">
    <citation type="journal article" date="2009" name="Genome Res.">
        <title>Complete genome of the cellulolytic thermophile Acidothermus cellulolyticus 11B provides insights into its ecophysiological and evolutionary adaptations.</title>
        <authorList>
            <person name="Barabote R.D."/>
            <person name="Xie G."/>
            <person name="Leu D.H."/>
            <person name="Normand P."/>
            <person name="Necsulea A."/>
            <person name="Daubin V."/>
            <person name="Medigue C."/>
            <person name="Adney W.S."/>
            <person name="Xu X.C."/>
            <person name="Lapidus A."/>
            <person name="Parales R.E."/>
            <person name="Detter C."/>
            <person name="Pujic P."/>
            <person name="Bruce D."/>
            <person name="Lavire C."/>
            <person name="Challacombe J.F."/>
            <person name="Brettin T.S."/>
            <person name="Berry A.M."/>
        </authorList>
    </citation>
    <scope>NUCLEOTIDE SEQUENCE [LARGE SCALE GENOMIC DNA]</scope>
    <source>
        <strain evidence="4">ATCC 43068 / DSM 8971 / 11B</strain>
    </source>
</reference>
<dbReference type="Proteomes" id="UP000008221">
    <property type="component" value="Chromosome"/>
</dbReference>
<evidence type="ECO:0000256" key="1">
    <source>
        <dbReference type="PIRSR" id="PIRSR006816-2"/>
    </source>
</evidence>
<dbReference type="PRINTS" id="PR00406">
    <property type="entry name" value="CYTB5RDTASE"/>
</dbReference>
<feature type="binding site" evidence="1">
    <location>
        <position position="221"/>
    </location>
    <ligand>
        <name>[2Fe-2S] cluster</name>
        <dbReference type="ChEBI" id="CHEBI:190135"/>
    </ligand>
</feature>
<dbReference type="HOGENOM" id="CLU_003827_1_1_11"/>
<dbReference type="GO" id="GO:0016491">
    <property type="term" value="F:oxidoreductase activity"/>
    <property type="evidence" value="ECO:0007669"/>
    <property type="project" value="InterPro"/>
</dbReference>
<protein>
    <submittedName>
        <fullName evidence="3">Oxidoreductase FAD/NAD(P)-binding domain protein</fullName>
    </submittedName>
</protein>
<dbReference type="InParanoid" id="A0LTN0"/>
<dbReference type="Pfam" id="PF00175">
    <property type="entry name" value="NAD_binding_1"/>
    <property type="match status" value="1"/>
</dbReference>
<comment type="cofactor">
    <cofactor evidence="1">
        <name>[2Fe-2S] cluster</name>
        <dbReference type="ChEBI" id="CHEBI:190135"/>
    </cofactor>
    <text evidence="1">Binds 1 [2Fe-2S] cluster per subunit.</text>
</comment>
<dbReference type="PROSITE" id="PS51384">
    <property type="entry name" value="FAD_FR"/>
    <property type="match status" value="1"/>
</dbReference>
<evidence type="ECO:0000313" key="3">
    <source>
        <dbReference type="EMBL" id="ABK52790.1"/>
    </source>
</evidence>
<proteinExistence type="predicted"/>
<dbReference type="STRING" id="351607.Acel_1017"/>
<dbReference type="EMBL" id="CP000481">
    <property type="protein sequence ID" value="ABK52790.1"/>
    <property type="molecule type" value="Genomic_DNA"/>
</dbReference>
<dbReference type="SUPFAM" id="SSF52343">
    <property type="entry name" value="Ferredoxin reductase-like, C-terminal NADP-linked domain"/>
    <property type="match status" value="1"/>
</dbReference>
<feature type="binding site" evidence="1">
    <location>
        <position position="213"/>
    </location>
    <ligand>
        <name>[2Fe-2S] cluster</name>
        <dbReference type="ChEBI" id="CHEBI:190135"/>
    </ligand>
</feature>
<feature type="binding site" evidence="1">
    <location>
        <position position="229"/>
    </location>
    <ligand>
        <name>[2Fe-2S] cluster</name>
        <dbReference type="ChEBI" id="CHEBI:190135"/>
    </ligand>
</feature>
<dbReference type="SUPFAM" id="SSF63380">
    <property type="entry name" value="Riboflavin synthase domain-like"/>
    <property type="match status" value="1"/>
</dbReference>
<dbReference type="AlphaFoldDB" id="A0LTN0"/>
<dbReference type="PANTHER" id="PTHR43513">
    <property type="entry name" value="DIHYDROOROTATE DEHYDROGENASE B (NAD(+)), ELECTRON TRANSFER SUBUNIT"/>
    <property type="match status" value="1"/>
</dbReference>
<feature type="binding site" evidence="1">
    <location>
        <position position="218"/>
    </location>
    <ligand>
        <name>[2Fe-2S] cluster</name>
        <dbReference type="ChEBI" id="CHEBI:190135"/>
    </ligand>
</feature>
<dbReference type="InterPro" id="IPR001433">
    <property type="entry name" value="OxRdtase_FAD/NAD-bd"/>
</dbReference>
<dbReference type="eggNOG" id="COG0543">
    <property type="taxonomic scope" value="Bacteria"/>
</dbReference>
<feature type="domain" description="FAD-binding FR-type" evidence="2">
    <location>
        <begin position="1"/>
        <end position="79"/>
    </location>
</feature>
<dbReference type="InterPro" id="IPR039261">
    <property type="entry name" value="FNR_nucleotide-bd"/>
</dbReference>
<dbReference type="Pfam" id="PF10418">
    <property type="entry name" value="DHODB_Fe-S_bind"/>
    <property type="match status" value="1"/>
</dbReference>
<dbReference type="GO" id="GO:0006221">
    <property type="term" value="P:pyrimidine nucleotide biosynthetic process"/>
    <property type="evidence" value="ECO:0007669"/>
    <property type="project" value="InterPro"/>
</dbReference>
<dbReference type="InterPro" id="IPR012165">
    <property type="entry name" value="Cyt_c3_hydrogenase_gsu"/>
</dbReference>
<gene>
    <name evidence="3" type="ordered locus">Acel_1017</name>
</gene>
<name>A0LTN0_ACIC1</name>
<dbReference type="InterPro" id="IPR050353">
    <property type="entry name" value="PyrK_electron_transfer"/>
</dbReference>
<keyword evidence="1" id="KW-0411">Iron-sulfur</keyword>
<keyword evidence="1" id="KW-0001">2Fe-2S</keyword>
<accession>A0LTN0</accession>
<evidence type="ECO:0000259" key="2">
    <source>
        <dbReference type="PROSITE" id="PS51384"/>
    </source>
</evidence>
<dbReference type="GO" id="GO:0046872">
    <property type="term" value="F:metal ion binding"/>
    <property type="evidence" value="ECO:0007669"/>
    <property type="project" value="UniProtKB-KW"/>
</dbReference>
<dbReference type="PRINTS" id="PR00371">
    <property type="entry name" value="FPNCR"/>
</dbReference>
<evidence type="ECO:0000313" key="4">
    <source>
        <dbReference type="Proteomes" id="UP000008221"/>
    </source>
</evidence>
<dbReference type="PIRSF" id="PIRSF006816">
    <property type="entry name" value="Cyc3_hyd_g"/>
    <property type="match status" value="1"/>
</dbReference>
<keyword evidence="1" id="KW-0408">Iron</keyword>
<dbReference type="PANTHER" id="PTHR43513:SF1">
    <property type="entry name" value="ANAEROBIC SULFITE REDUCTASE SUBUNIT B"/>
    <property type="match status" value="1"/>
</dbReference>
<dbReference type="GO" id="GO:0051537">
    <property type="term" value="F:2 iron, 2 sulfur cluster binding"/>
    <property type="evidence" value="ECO:0007669"/>
    <property type="project" value="UniProtKB-KW"/>
</dbReference>
<keyword evidence="4" id="KW-1185">Reference proteome</keyword>
<dbReference type="InterPro" id="IPR017938">
    <property type="entry name" value="Riboflavin_synthase-like_b-brl"/>
</dbReference>
<dbReference type="Gene3D" id="2.40.30.10">
    <property type="entry name" value="Translation factors"/>
    <property type="match status" value="1"/>
</dbReference>
<dbReference type="CDD" id="cd06221">
    <property type="entry name" value="sulfite_reductase_like"/>
    <property type="match status" value="1"/>
</dbReference>
<dbReference type="InterPro" id="IPR019480">
    <property type="entry name" value="Dihydroorotate_DH_Fe-S-bd"/>
</dbReference>